<keyword evidence="3" id="KW-1185">Reference proteome</keyword>
<dbReference type="OrthoDB" id="5850827at2759"/>
<feature type="region of interest" description="Disordered" evidence="1">
    <location>
        <begin position="174"/>
        <end position="236"/>
    </location>
</feature>
<name>A0A183G848_HELPZ</name>
<sequence>MDLFSGLKCMQCGQTDLRSADADCDRQVLVRCHDPDAVCFTRQILLGGGMDKTVEKMCVSWQAVKQEFLTSSMDSCGNANDGRVRYCTCTDDECNSVAISLQVWNPAVRCCFGFRAIQPGMIQIAKDFPTDPLPSFVRTHPAGPFPHLAAPELPVPDLPPHVIAAVPSIHPVPKEFPSKIASSSEENRERGEQPEHLRPTPPPIEPIVHRGSKTEIPSEPLSLGVADPEKAVRKLF</sequence>
<dbReference type="SUPFAM" id="SSF57302">
    <property type="entry name" value="Snake toxin-like"/>
    <property type="match status" value="1"/>
</dbReference>
<reference evidence="4" key="2">
    <citation type="submission" date="2019-09" db="UniProtKB">
        <authorList>
            <consortium name="WormBaseParasite"/>
        </authorList>
    </citation>
    <scope>IDENTIFICATION</scope>
</reference>
<feature type="compositionally biased region" description="Basic and acidic residues" evidence="1">
    <location>
        <begin position="227"/>
        <end position="236"/>
    </location>
</feature>
<accession>A0A183G848</accession>
<evidence type="ECO:0000313" key="4">
    <source>
        <dbReference type="WBParaSite" id="HPBE_0001801801-mRNA-1"/>
    </source>
</evidence>
<proteinExistence type="predicted"/>
<evidence type="ECO:0000313" key="3">
    <source>
        <dbReference type="Proteomes" id="UP000050761"/>
    </source>
</evidence>
<evidence type="ECO:0000256" key="1">
    <source>
        <dbReference type="SAM" id="MobiDB-lite"/>
    </source>
</evidence>
<dbReference type="AlphaFoldDB" id="A0A183G848"/>
<protein>
    <submittedName>
        <fullName evidence="4">Protein sleepless</fullName>
    </submittedName>
</protein>
<dbReference type="EMBL" id="UZAH01030411">
    <property type="protein sequence ID" value="VDP10456.1"/>
    <property type="molecule type" value="Genomic_DNA"/>
</dbReference>
<evidence type="ECO:0000313" key="2">
    <source>
        <dbReference type="EMBL" id="VDP10456.1"/>
    </source>
</evidence>
<dbReference type="InterPro" id="IPR045860">
    <property type="entry name" value="Snake_toxin-like_sf"/>
</dbReference>
<dbReference type="Proteomes" id="UP000050761">
    <property type="component" value="Unassembled WGS sequence"/>
</dbReference>
<organism evidence="3 4">
    <name type="scientific">Heligmosomoides polygyrus</name>
    <name type="common">Parasitic roundworm</name>
    <dbReference type="NCBI Taxonomy" id="6339"/>
    <lineage>
        <taxon>Eukaryota</taxon>
        <taxon>Metazoa</taxon>
        <taxon>Ecdysozoa</taxon>
        <taxon>Nematoda</taxon>
        <taxon>Chromadorea</taxon>
        <taxon>Rhabditida</taxon>
        <taxon>Rhabditina</taxon>
        <taxon>Rhabditomorpha</taxon>
        <taxon>Strongyloidea</taxon>
        <taxon>Heligmosomidae</taxon>
        <taxon>Heligmosomoides</taxon>
    </lineage>
</organism>
<feature type="compositionally biased region" description="Basic and acidic residues" evidence="1">
    <location>
        <begin position="185"/>
        <end position="198"/>
    </location>
</feature>
<dbReference type="WBParaSite" id="HPBE_0001801801-mRNA-1">
    <property type="protein sequence ID" value="HPBE_0001801801-mRNA-1"/>
    <property type="gene ID" value="HPBE_0001801801"/>
</dbReference>
<accession>A0A3P8ETG6</accession>
<reference evidence="2 3" key="1">
    <citation type="submission" date="2018-11" db="EMBL/GenBank/DDBJ databases">
        <authorList>
            <consortium name="Pathogen Informatics"/>
        </authorList>
    </citation>
    <scope>NUCLEOTIDE SEQUENCE [LARGE SCALE GENOMIC DNA]</scope>
</reference>
<gene>
    <name evidence="2" type="ORF">HPBE_LOCUS18017</name>
</gene>